<dbReference type="Proteomes" id="UP000315648">
    <property type="component" value="Unassembled WGS sequence"/>
</dbReference>
<gene>
    <name evidence="1" type="ORF">FPL22_11605</name>
</gene>
<reference evidence="1 2" key="1">
    <citation type="submission" date="2019-07" db="EMBL/GenBank/DDBJ databases">
        <title>Description of 53C-WASEF.</title>
        <authorList>
            <person name="Pitt A."/>
            <person name="Hahn M.W."/>
        </authorList>
    </citation>
    <scope>NUCLEOTIDE SEQUENCE [LARGE SCALE GENOMIC DNA]</scope>
    <source>
        <strain evidence="1 2">53C-WASEF</strain>
    </source>
</reference>
<dbReference type="AlphaFoldDB" id="A0A556QJD5"/>
<dbReference type="OrthoDB" id="197049at2"/>
<dbReference type="EMBL" id="VMBG01000002">
    <property type="protein sequence ID" value="TSJ76764.1"/>
    <property type="molecule type" value="Genomic_DNA"/>
</dbReference>
<evidence type="ECO:0008006" key="3">
    <source>
        <dbReference type="Google" id="ProtNLM"/>
    </source>
</evidence>
<evidence type="ECO:0000313" key="1">
    <source>
        <dbReference type="EMBL" id="TSJ76764.1"/>
    </source>
</evidence>
<evidence type="ECO:0000313" key="2">
    <source>
        <dbReference type="Proteomes" id="UP000315648"/>
    </source>
</evidence>
<organism evidence="1 2">
    <name type="scientific">Rariglobus hedericola</name>
    <dbReference type="NCBI Taxonomy" id="2597822"/>
    <lineage>
        <taxon>Bacteria</taxon>
        <taxon>Pseudomonadati</taxon>
        <taxon>Verrucomicrobiota</taxon>
        <taxon>Opitutia</taxon>
        <taxon>Opitutales</taxon>
        <taxon>Opitutaceae</taxon>
        <taxon>Rariglobus</taxon>
    </lineage>
</organism>
<comment type="caution">
    <text evidence="1">The sequence shown here is derived from an EMBL/GenBank/DDBJ whole genome shotgun (WGS) entry which is preliminary data.</text>
</comment>
<protein>
    <recommendedName>
        <fullName evidence="3">Nucleotidyl transferase AbiEii/AbiGii toxin family protein</fullName>
    </recommendedName>
</protein>
<keyword evidence="2" id="KW-1185">Reference proteome</keyword>
<sequence length="257" mass="28762">MARTQLRPVEDFDSIFRAISKQKELVILVGGHAVNVWALSYHDRLGDLLAPLRPFTSGDMDVYATRHALMQLHEDLGGKLLLSGPREITDGTLIIGVEPDTRELDVLRSVNGLPKLDAQSAIPLEVCGHAVPVLFPHLLLQAKLENALRLDQRYRQDIKHVKIMALVLREFLQQVVTTTTAENEKYALQLLQKVLAILISDNAREFTRLHKVSFDTIMPVELISGSPLRKLANFGQKELPRALAVSASQKTTPKRSR</sequence>
<dbReference type="RefSeq" id="WP_144230525.1">
    <property type="nucleotide sequence ID" value="NZ_CBCRVV010000009.1"/>
</dbReference>
<name>A0A556QJD5_9BACT</name>
<proteinExistence type="predicted"/>
<accession>A0A556QJD5</accession>